<feature type="region of interest" description="Disordered" evidence="1">
    <location>
        <begin position="46"/>
        <end position="72"/>
    </location>
</feature>
<dbReference type="Proteomes" id="UP001458880">
    <property type="component" value="Unassembled WGS sequence"/>
</dbReference>
<organism evidence="2 3">
    <name type="scientific">Popillia japonica</name>
    <name type="common">Japanese beetle</name>
    <dbReference type="NCBI Taxonomy" id="7064"/>
    <lineage>
        <taxon>Eukaryota</taxon>
        <taxon>Metazoa</taxon>
        <taxon>Ecdysozoa</taxon>
        <taxon>Arthropoda</taxon>
        <taxon>Hexapoda</taxon>
        <taxon>Insecta</taxon>
        <taxon>Pterygota</taxon>
        <taxon>Neoptera</taxon>
        <taxon>Endopterygota</taxon>
        <taxon>Coleoptera</taxon>
        <taxon>Polyphaga</taxon>
        <taxon>Scarabaeiformia</taxon>
        <taxon>Scarabaeidae</taxon>
        <taxon>Rutelinae</taxon>
        <taxon>Popillia</taxon>
    </lineage>
</organism>
<gene>
    <name evidence="2" type="ORF">QE152_g39998</name>
</gene>
<dbReference type="EMBL" id="JASPKY010001015">
    <property type="protein sequence ID" value="KAK9679532.1"/>
    <property type="molecule type" value="Genomic_DNA"/>
</dbReference>
<comment type="caution">
    <text evidence="2">The sequence shown here is derived from an EMBL/GenBank/DDBJ whole genome shotgun (WGS) entry which is preliminary data.</text>
</comment>
<evidence type="ECO:0008006" key="4">
    <source>
        <dbReference type="Google" id="ProtNLM"/>
    </source>
</evidence>
<accession>A0AAW1HSP4</accession>
<name>A0AAW1HSP4_POPJA</name>
<evidence type="ECO:0000256" key="1">
    <source>
        <dbReference type="SAM" id="MobiDB-lite"/>
    </source>
</evidence>
<dbReference type="AlphaFoldDB" id="A0AAW1HSP4"/>
<reference evidence="2 3" key="1">
    <citation type="journal article" date="2024" name="BMC Genomics">
        <title>De novo assembly and annotation of Popillia japonica's genome with initial clues to its potential as an invasive pest.</title>
        <authorList>
            <person name="Cucini C."/>
            <person name="Boschi S."/>
            <person name="Funari R."/>
            <person name="Cardaioli E."/>
            <person name="Iannotti N."/>
            <person name="Marturano G."/>
            <person name="Paoli F."/>
            <person name="Bruttini M."/>
            <person name="Carapelli A."/>
            <person name="Frati F."/>
            <person name="Nardi F."/>
        </authorList>
    </citation>
    <scope>NUCLEOTIDE SEQUENCE [LARGE SCALE GENOMIC DNA]</scope>
    <source>
        <strain evidence="2">DMR45628</strain>
    </source>
</reference>
<feature type="compositionally biased region" description="Acidic residues" evidence="1">
    <location>
        <begin position="58"/>
        <end position="68"/>
    </location>
</feature>
<keyword evidence="3" id="KW-1185">Reference proteome</keyword>
<sequence length="115" mass="12529">MYKIKLPINYDGYRYGISFFKGVGETDSKSLANRLEAKGFEITVVSDEESAADGNGENADEKEGEESAADGVREIDYNTLSDEELAAAASEKGISLDGKTKKTRQQVINLLKKEG</sequence>
<evidence type="ECO:0000313" key="3">
    <source>
        <dbReference type="Proteomes" id="UP001458880"/>
    </source>
</evidence>
<proteinExistence type="predicted"/>
<protein>
    <recommendedName>
        <fullName evidence="4">Rho termination factor N-terminal domain-containing protein</fullName>
    </recommendedName>
</protein>
<evidence type="ECO:0000313" key="2">
    <source>
        <dbReference type="EMBL" id="KAK9679532.1"/>
    </source>
</evidence>